<gene>
    <name evidence="9" type="ORF">RHOBADRAFT_55064</name>
</gene>
<evidence type="ECO:0000256" key="1">
    <source>
        <dbReference type="ARBA" id="ARBA00004141"/>
    </source>
</evidence>
<evidence type="ECO:0000313" key="9">
    <source>
        <dbReference type="EMBL" id="KPV73302.1"/>
    </source>
</evidence>
<keyword evidence="4 7" id="KW-1133">Transmembrane helix</keyword>
<dbReference type="InterPro" id="IPR020846">
    <property type="entry name" value="MFS_dom"/>
</dbReference>
<dbReference type="Proteomes" id="UP000053890">
    <property type="component" value="Unassembled WGS sequence"/>
</dbReference>
<organism evidence="9 10">
    <name type="scientific">Rhodotorula graminis (strain WP1)</name>
    <dbReference type="NCBI Taxonomy" id="578459"/>
    <lineage>
        <taxon>Eukaryota</taxon>
        <taxon>Fungi</taxon>
        <taxon>Dikarya</taxon>
        <taxon>Basidiomycota</taxon>
        <taxon>Pucciniomycotina</taxon>
        <taxon>Microbotryomycetes</taxon>
        <taxon>Sporidiobolales</taxon>
        <taxon>Sporidiobolaceae</taxon>
        <taxon>Rhodotorula</taxon>
    </lineage>
</organism>
<dbReference type="PROSITE" id="PS00216">
    <property type="entry name" value="SUGAR_TRANSPORT_1"/>
    <property type="match status" value="1"/>
</dbReference>
<accession>A0A0P9IUW0</accession>
<dbReference type="AlphaFoldDB" id="A0A0P9IUW0"/>
<feature type="transmembrane region" description="Helical" evidence="7">
    <location>
        <begin position="164"/>
        <end position="186"/>
    </location>
</feature>
<dbReference type="OrthoDB" id="196650at2759"/>
<feature type="region of interest" description="Disordered" evidence="6">
    <location>
        <begin position="428"/>
        <end position="475"/>
    </location>
</feature>
<dbReference type="GO" id="GO:0016020">
    <property type="term" value="C:membrane"/>
    <property type="evidence" value="ECO:0007669"/>
    <property type="project" value="UniProtKB-SubCell"/>
</dbReference>
<evidence type="ECO:0000256" key="4">
    <source>
        <dbReference type="ARBA" id="ARBA00022989"/>
    </source>
</evidence>
<dbReference type="GeneID" id="28978094"/>
<feature type="compositionally biased region" description="Pro residues" evidence="6">
    <location>
        <begin position="263"/>
        <end position="276"/>
    </location>
</feature>
<evidence type="ECO:0000256" key="2">
    <source>
        <dbReference type="ARBA" id="ARBA00022448"/>
    </source>
</evidence>
<dbReference type="EMBL" id="KQ474083">
    <property type="protein sequence ID" value="KPV73302.1"/>
    <property type="molecule type" value="Genomic_DNA"/>
</dbReference>
<dbReference type="PANTHER" id="PTHR23504">
    <property type="entry name" value="MAJOR FACILITATOR SUPERFAMILY DOMAIN-CONTAINING PROTEIN 10"/>
    <property type="match status" value="1"/>
</dbReference>
<feature type="domain" description="Major facilitator superfamily (MFS) profile" evidence="8">
    <location>
        <begin position="32"/>
        <end position="520"/>
    </location>
</feature>
<name>A0A0P9IUW0_RHOGW</name>
<dbReference type="OMA" id="FPRIMED"/>
<dbReference type="RefSeq" id="XP_018269351.1">
    <property type="nucleotide sequence ID" value="XM_018417646.1"/>
</dbReference>
<feature type="transmembrane region" description="Helical" evidence="7">
    <location>
        <begin position="295"/>
        <end position="318"/>
    </location>
</feature>
<evidence type="ECO:0000313" key="10">
    <source>
        <dbReference type="Proteomes" id="UP000053890"/>
    </source>
</evidence>
<evidence type="ECO:0000256" key="7">
    <source>
        <dbReference type="SAM" id="Phobius"/>
    </source>
</evidence>
<feature type="transmembrane region" description="Helical" evidence="7">
    <location>
        <begin position="401"/>
        <end position="429"/>
    </location>
</feature>
<dbReference type="InterPro" id="IPR001958">
    <property type="entry name" value="Tet-R_TetA/multi-R_MdtG-like"/>
</dbReference>
<feature type="region of interest" description="Disordered" evidence="6">
    <location>
        <begin position="247"/>
        <end position="276"/>
    </location>
</feature>
<keyword evidence="2" id="KW-0813">Transport</keyword>
<evidence type="ECO:0000259" key="8">
    <source>
        <dbReference type="PROSITE" id="PS50850"/>
    </source>
</evidence>
<keyword evidence="5 7" id="KW-0472">Membrane</keyword>
<dbReference type="Gene3D" id="1.20.1250.20">
    <property type="entry name" value="MFS general substrate transporter like domains"/>
    <property type="match status" value="1"/>
</dbReference>
<evidence type="ECO:0000256" key="5">
    <source>
        <dbReference type="ARBA" id="ARBA00023136"/>
    </source>
</evidence>
<dbReference type="PROSITE" id="PS50850">
    <property type="entry name" value="MFS"/>
    <property type="match status" value="1"/>
</dbReference>
<comment type="subcellular location">
    <subcellularLocation>
        <location evidence="1">Membrane</location>
        <topology evidence="1">Multi-pass membrane protein</topology>
    </subcellularLocation>
</comment>
<feature type="transmembrane region" description="Helical" evidence="7">
    <location>
        <begin position="324"/>
        <end position="342"/>
    </location>
</feature>
<dbReference type="InterPro" id="IPR005829">
    <property type="entry name" value="Sugar_transporter_CS"/>
</dbReference>
<sequence>MPLPLFPRIMEDFVRQEAIAPSSTPTLLSRTMSLVRALRSYLFSFAAATVAPTAPTAATAAGGGAVGDSRWDLTLLGGLLASLFSFCQFLVSPYIGRLSDRYGRRTVLLATMVGNLASAVLWLVASRFEVYALSRVVGGLSEGNVQLSIACITDVTTPEERARALALVGAAFSLAFTAGPSIGAYLSQRAFGPGSVIAVPRILGLGGGEVQLNAYAVPAAMTVVLLAFETAYLWARLPETRGWTTAATARDDKADSTSSSISPAPPKPSSPAPSFAPRPLADPAARLAHLSTTHLLFLFCFSGAEFTLCFLTHALFSASNAQNGRLLGFIGLVSAALSGGYVRRLKGTTSGSVRLAQRGMQACAAALAVLAVLPGLVARGGGGEGEGGGKGSGTGTGAARALLWVAAALLAFVSASVVTSLSALASAAASSPSSPSSSRASSGPGATSTSASSSSSSTTSSTRTSPSSTSSGAALGTFRSRGQLGRALGPLVFTALWWVCGPAVAYGLGAFAPAPCLSVR</sequence>
<feature type="transmembrane region" description="Helical" evidence="7">
    <location>
        <begin position="488"/>
        <end position="512"/>
    </location>
</feature>
<dbReference type="InterPro" id="IPR036259">
    <property type="entry name" value="MFS_trans_sf"/>
</dbReference>
<dbReference type="Pfam" id="PF07690">
    <property type="entry name" value="MFS_1"/>
    <property type="match status" value="1"/>
</dbReference>
<dbReference type="InterPro" id="IPR011701">
    <property type="entry name" value="MFS"/>
</dbReference>
<keyword evidence="10" id="KW-1185">Reference proteome</keyword>
<protein>
    <recommendedName>
        <fullName evidence="8">Major facilitator superfamily (MFS) profile domain-containing protein</fullName>
    </recommendedName>
</protein>
<dbReference type="PANTHER" id="PTHR23504:SF31">
    <property type="entry name" value="MAJOR FACILITATOR SUPERFAMILY DOMAIN-CONTAINING PROTEIN 10"/>
    <property type="match status" value="1"/>
</dbReference>
<feature type="transmembrane region" description="Helical" evidence="7">
    <location>
        <begin position="362"/>
        <end position="381"/>
    </location>
</feature>
<reference evidence="9 10" key="1">
    <citation type="journal article" date="2015" name="Front. Microbiol.">
        <title>Genome sequence of the plant growth promoting endophytic yeast Rhodotorula graminis WP1.</title>
        <authorList>
            <person name="Firrincieli A."/>
            <person name="Otillar R."/>
            <person name="Salamov A."/>
            <person name="Schmutz J."/>
            <person name="Khan Z."/>
            <person name="Redman R.S."/>
            <person name="Fleck N.D."/>
            <person name="Lindquist E."/>
            <person name="Grigoriev I.V."/>
            <person name="Doty S.L."/>
        </authorList>
    </citation>
    <scope>NUCLEOTIDE SEQUENCE [LARGE SCALE GENOMIC DNA]</scope>
    <source>
        <strain evidence="9 10">WP1</strain>
    </source>
</reference>
<proteinExistence type="predicted"/>
<dbReference type="SUPFAM" id="SSF103473">
    <property type="entry name" value="MFS general substrate transporter"/>
    <property type="match status" value="1"/>
</dbReference>
<evidence type="ECO:0000256" key="6">
    <source>
        <dbReference type="SAM" id="MobiDB-lite"/>
    </source>
</evidence>
<feature type="transmembrane region" description="Helical" evidence="7">
    <location>
        <begin position="215"/>
        <end position="235"/>
    </location>
</feature>
<dbReference type="GO" id="GO:0022857">
    <property type="term" value="F:transmembrane transporter activity"/>
    <property type="evidence" value="ECO:0007669"/>
    <property type="project" value="InterPro"/>
</dbReference>
<feature type="transmembrane region" description="Helical" evidence="7">
    <location>
        <begin position="40"/>
        <end position="61"/>
    </location>
</feature>
<dbReference type="PRINTS" id="PR01035">
    <property type="entry name" value="TCRTETA"/>
</dbReference>
<keyword evidence="3 7" id="KW-0812">Transmembrane</keyword>
<evidence type="ECO:0000256" key="3">
    <source>
        <dbReference type="ARBA" id="ARBA00022692"/>
    </source>
</evidence>
<feature type="transmembrane region" description="Helical" evidence="7">
    <location>
        <begin position="73"/>
        <end position="95"/>
    </location>
</feature>